<evidence type="ECO:0000313" key="3">
    <source>
        <dbReference type="Proteomes" id="UP000656042"/>
    </source>
</evidence>
<dbReference type="RefSeq" id="WP_189078685.1">
    <property type="nucleotide sequence ID" value="NZ_BMMX01000005.1"/>
</dbReference>
<sequence>MTQMMAMPRVQECSVSGCGYNHNGCTAFAITIGGAGSECDTFVDSPVKGGIGQLTAQVGACKRTDCVHNEDLECHASAIVVGAGADRADCLTFEAR</sequence>
<dbReference type="Proteomes" id="UP000656042">
    <property type="component" value="Unassembled WGS sequence"/>
</dbReference>
<dbReference type="InterPro" id="IPR011437">
    <property type="entry name" value="DUF1540"/>
</dbReference>
<evidence type="ECO:0000259" key="1">
    <source>
        <dbReference type="Pfam" id="PF07561"/>
    </source>
</evidence>
<dbReference type="Pfam" id="PF07561">
    <property type="entry name" value="DUF1540"/>
    <property type="match status" value="2"/>
</dbReference>
<organism evidence="2 3">
    <name type="scientific">Mangrovihabitans endophyticus</name>
    <dbReference type="NCBI Taxonomy" id="1751298"/>
    <lineage>
        <taxon>Bacteria</taxon>
        <taxon>Bacillati</taxon>
        <taxon>Actinomycetota</taxon>
        <taxon>Actinomycetes</taxon>
        <taxon>Micromonosporales</taxon>
        <taxon>Micromonosporaceae</taxon>
        <taxon>Mangrovihabitans</taxon>
    </lineage>
</organism>
<name>A0A8J3FMM5_9ACTN</name>
<evidence type="ECO:0000313" key="2">
    <source>
        <dbReference type="EMBL" id="GGK84392.1"/>
    </source>
</evidence>
<feature type="domain" description="DUF1540" evidence="1">
    <location>
        <begin position="61"/>
        <end position="93"/>
    </location>
</feature>
<gene>
    <name evidence="2" type="ORF">GCM10012284_18240</name>
</gene>
<feature type="domain" description="DUF1540" evidence="1">
    <location>
        <begin position="13"/>
        <end position="42"/>
    </location>
</feature>
<dbReference type="EMBL" id="BMMX01000005">
    <property type="protein sequence ID" value="GGK84392.1"/>
    <property type="molecule type" value="Genomic_DNA"/>
</dbReference>
<proteinExistence type="predicted"/>
<accession>A0A8J3FMM5</accession>
<protein>
    <recommendedName>
        <fullName evidence="1">DUF1540 domain-containing protein</fullName>
    </recommendedName>
</protein>
<reference evidence="2" key="2">
    <citation type="submission" date="2020-09" db="EMBL/GenBank/DDBJ databases">
        <authorList>
            <person name="Sun Q."/>
            <person name="Zhou Y."/>
        </authorList>
    </citation>
    <scope>NUCLEOTIDE SEQUENCE</scope>
    <source>
        <strain evidence="2">CGMCC 4.7299</strain>
    </source>
</reference>
<comment type="caution">
    <text evidence="2">The sequence shown here is derived from an EMBL/GenBank/DDBJ whole genome shotgun (WGS) entry which is preliminary data.</text>
</comment>
<keyword evidence="3" id="KW-1185">Reference proteome</keyword>
<reference evidence="2" key="1">
    <citation type="journal article" date="2014" name="Int. J. Syst. Evol. Microbiol.">
        <title>Complete genome sequence of Corynebacterium casei LMG S-19264T (=DSM 44701T), isolated from a smear-ripened cheese.</title>
        <authorList>
            <consortium name="US DOE Joint Genome Institute (JGI-PGF)"/>
            <person name="Walter F."/>
            <person name="Albersmeier A."/>
            <person name="Kalinowski J."/>
            <person name="Ruckert C."/>
        </authorList>
    </citation>
    <scope>NUCLEOTIDE SEQUENCE</scope>
    <source>
        <strain evidence="2">CGMCC 4.7299</strain>
    </source>
</reference>
<dbReference type="AlphaFoldDB" id="A0A8J3FMM5"/>